<evidence type="ECO:0000313" key="1">
    <source>
        <dbReference type="EMBL" id="VTT68928.1"/>
    </source>
</evidence>
<proteinExistence type="predicted"/>
<organism evidence="1 2">
    <name type="scientific">Fusarium fujikuroi</name>
    <name type="common">Bakanae and foot rot disease fungus</name>
    <name type="synonym">Gibberella fujikuroi</name>
    <dbReference type="NCBI Taxonomy" id="5127"/>
    <lineage>
        <taxon>Eukaryota</taxon>
        <taxon>Fungi</taxon>
        <taxon>Dikarya</taxon>
        <taxon>Ascomycota</taxon>
        <taxon>Pezizomycotina</taxon>
        <taxon>Sordariomycetes</taxon>
        <taxon>Hypocreomycetidae</taxon>
        <taxon>Hypocreales</taxon>
        <taxon>Nectriaceae</taxon>
        <taxon>Fusarium</taxon>
        <taxon>Fusarium fujikuroi species complex</taxon>
    </lineage>
</organism>
<accession>A0A5Q3FU06</accession>
<sequence length="259" mass="29016">MTGERRDDEEKERKGASHDQICLHGSNGWMNVITLDKSLACLVFACQSQLRPSRLVRTCAAERPPAGIIVRKTIPGDAKLVVSLSLRLELEWMGIWKWRCFPSRDACDRQSTRQRGSNCSPGKLRMNSKRHNLHTSVAFMIITGVHNACSNAEARQDSALHYWGEISQPTIHSQLSTYNTPVNEAIIRKPASSAIQDRDLVSSCFDSITSRNRHPIITTDIISSLLFPVFSALCRKIPNRCRVTIAGRYQIKSVDSEGP</sequence>
<protein>
    <submittedName>
        <fullName evidence="1">Uncharacterized protein</fullName>
    </submittedName>
</protein>
<evidence type="ECO:0000313" key="2">
    <source>
        <dbReference type="Proteomes" id="UP000760494"/>
    </source>
</evidence>
<comment type="caution">
    <text evidence="1">The sequence shown here is derived from an EMBL/GenBank/DDBJ whole genome shotgun (WGS) entry which is preliminary data.</text>
</comment>
<dbReference type="Proteomes" id="UP000760494">
    <property type="component" value="Unassembled WGS sequence"/>
</dbReference>
<name>A0A5Q3FU06_FUSFU</name>
<gene>
    <name evidence="1" type="ORF">C2S_7240</name>
</gene>
<dbReference type="AlphaFoldDB" id="A0A5Q3FU06"/>
<reference evidence="1" key="1">
    <citation type="submission" date="2019-05" db="EMBL/GenBank/DDBJ databases">
        <authorList>
            <person name="Piombo E."/>
        </authorList>
    </citation>
    <scope>NUCLEOTIDE SEQUENCE</scope>
    <source>
        <strain evidence="1">C2S</strain>
    </source>
</reference>
<dbReference type="EMBL" id="CABFJX010000235">
    <property type="protein sequence ID" value="VTT68928.1"/>
    <property type="molecule type" value="Genomic_DNA"/>
</dbReference>